<feature type="compositionally biased region" description="Low complexity" evidence="1">
    <location>
        <begin position="34"/>
        <end position="51"/>
    </location>
</feature>
<dbReference type="AlphaFoldDB" id="A0A5N6V561"/>
<evidence type="ECO:0000313" key="3">
    <source>
        <dbReference type="Proteomes" id="UP000326950"/>
    </source>
</evidence>
<dbReference type="Proteomes" id="UP000326950">
    <property type="component" value="Unassembled WGS sequence"/>
</dbReference>
<proteinExistence type="predicted"/>
<sequence length="205" mass="22241">MVNNNHMQLHGLAKTTSISHDKLSGTTLGYPGDSSARSSATSLRSPSVTSSSIGSSEILVGLGISTTTPGLKVEDHQPPITPELSGSYCAEDNGPAYVRNQLDKPLPPLPLGASAPDHTTIRQGYLEHGFVKHYPLPPRPQGRKHWSLPNKPEAHDLAALDHAFAIKGLLGNRLQRLRIHRSRRDLPTAAADTELRISLRYIRST</sequence>
<accession>A0A5N6V561</accession>
<organism evidence="2 3">
    <name type="scientific">Aspergillus tamarii</name>
    <dbReference type="NCBI Taxonomy" id="41984"/>
    <lineage>
        <taxon>Eukaryota</taxon>
        <taxon>Fungi</taxon>
        <taxon>Dikarya</taxon>
        <taxon>Ascomycota</taxon>
        <taxon>Pezizomycotina</taxon>
        <taxon>Eurotiomycetes</taxon>
        <taxon>Eurotiomycetidae</taxon>
        <taxon>Eurotiales</taxon>
        <taxon>Aspergillaceae</taxon>
        <taxon>Aspergillus</taxon>
        <taxon>Aspergillus subgen. Circumdati</taxon>
    </lineage>
</organism>
<feature type="region of interest" description="Disordered" evidence="1">
    <location>
        <begin position="21"/>
        <end position="51"/>
    </location>
</feature>
<evidence type="ECO:0000256" key="1">
    <source>
        <dbReference type="SAM" id="MobiDB-lite"/>
    </source>
</evidence>
<evidence type="ECO:0000313" key="2">
    <source>
        <dbReference type="EMBL" id="KAE8166004.1"/>
    </source>
</evidence>
<reference evidence="2 3" key="1">
    <citation type="submission" date="2019-04" db="EMBL/GenBank/DDBJ databases">
        <title>Friends and foes A comparative genomics study of 23 Aspergillus species from section Flavi.</title>
        <authorList>
            <consortium name="DOE Joint Genome Institute"/>
            <person name="Kjaerbolling I."/>
            <person name="Vesth T."/>
            <person name="Frisvad J.C."/>
            <person name="Nybo J.L."/>
            <person name="Theobald S."/>
            <person name="Kildgaard S."/>
            <person name="Isbrandt T."/>
            <person name="Kuo A."/>
            <person name="Sato A."/>
            <person name="Lyhne E.K."/>
            <person name="Kogle M.E."/>
            <person name="Wiebenga A."/>
            <person name="Kun R.S."/>
            <person name="Lubbers R.J."/>
            <person name="Makela M.R."/>
            <person name="Barry K."/>
            <person name="Chovatia M."/>
            <person name="Clum A."/>
            <person name="Daum C."/>
            <person name="Haridas S."/>
            <person name="He G."/>
            <person name="LaButti K."/>
            <person name="Lipzen A."/>
            <person name="Mondo S."/>
            <person name="Riley R."/>
            <person name="Salamov A."/>
            <person name="Simmons B.A."/>
            <person name="Magnuson J.K."/>
            <person name="Henrissat B."/>
            <person name="Mortensen U.H."/>
            <person name="Larsen T.O."/>
            <person name="Devries R.P."/>
            <person name="Grigoriev I.V."/>
            <person name="Machida M."/>
            <person name="Baker S.E."/>
            <person name="Andersen M.R."/>
        </authorList>
    </citation>
    <scope>NUCLEOTIDE SEQUENCE [LARGE SCALE GENOMIC DNA]</scope>
    <source>
        <strain evidence="2 3">CBS 117626</strain>
    </source>
</reference>
<dbReference type="EMBL" id="ML738596">
    <property type="protein sequence ID" value="KAE8166004.1"/>
    <property type="molecule type" value="Genomic_DNA"/>
</dbReference>
<dbReference type="OrthoDB" id="5376710at2759"/>
<name>A0A5N6V561_ASPTM</name>
<gene>
    <name evidence="2" type="ORF">BDV40DRAFT_296819</name>
</gene>
<protein>
    <submittedName>
        <fullName evidence="2">Uncharacterized protein</fullName>
    </submittedName>
</protein>
<keyword evidence="3" id="KW-1185">Reference proteome</keyword>